<feature type="transmembrane region" description="Helical" evidence="1">
    <location>
        <begin position="31"/>
        <end position="54"/>
    </location>
</feature>
<dbReference type="PANTHER" id="PTHR12822">
    <property type="entry name" value="PROTEIN YIPF"/>
    <property type="match status" value="1"/>
</dbReference>
<comment type="caution">
    <text evidence="2">The sequence shown here is derived from an EMBL/GenBank/DDBJ whole genome shotgun (WGS) entry which is preliminary data.</text>
</comment>
<dbReference type="EMBL" id="BDIP01011205">
    <property type="protein sequence ID" value="GIQ93018.1"/>
    <property type="molecule type" value="Genomic_DNA"/>
</dbReference>
<keyword evidence="1" id="KW-0472">Membrane</keyword>
<dbReference type="Proteomes" id="UP000265618">
    <property type="component" value="Unassembled WGS sequence"/>
</dbReference>
<evidence type="ECO:0000313" key="3">
    <source>
        <dbReference type="Proteomes" id="UP000265618"/>
    </source>
</evidence>
<keyword evidence="3" id="KW-1185">Reference proteome</keyword>
<dbReference type="InterPro" id="IPR039765">
    <property type="entry name" value="Yip5/YIPF1/YIPF2"/>
</dbReference>
<dbReference type="PANTHER" id="PTHR12822:SF2">
    <property type="entry name" value="PROTEIN YIPF"/>
    <property type="match status" value="1"/>
</dbReference>
<evidence type="ECO:0000313" key="2">
    <source>
        <dbReference type="EMBL" id="GIQ93018.1"/>
    </source>
</evidence>
<dbReference type="AlphaFoldDB" id="A0A9K3DC61"/>
<dbReference type="GO" id="GO:0005794">
    <property type="term" value="C:Golgi apparatus"/>
    <property type="evidence" value="ECO:0007669"/>
    <property type="project" value="InterPro"/>
</dbReference>
<feature type="transmembrane region" description="Helical" evidence="1">
    <location>
        <begin position="74"/>
        <end position="92"/>
    </location>
</feature>
<dbReference type="GO" id="GO:0031267">
    <property type="term" value="F:small GTPase binding"/>
    <property type="evidence" value="ECO:0007669"/>
    <property type="project" value="InterPro"/>
</dbReference>
<protein>
    <submittedName>
        <fullName evidence="2">Uncharacterized protein</fullName>
    </submittedName>
</protein>
<organism evidence="2 3">
    <name type="scientific">Kipferlia bialata</name>
    <dbReference type="NCBI Taxonomy" id="797122"/>
    <lineage>
        <taxon>Eukaryota</taxon>
        <taxon>Metamonada</taxon>
        <taxon>Carpediemonas-like organisms</taxon>
        <taxon>Kipferlia</taxon>
    </lineage>
</organism>
<gene>
    <name evidence="2" type="ORF">KIPB_017170</name>
</gene>
<dbReference type="OrthoDB" id="10256463at2759"/>
<evidence type="ECO:0000256" key="1">
    <source>
        <dbReference type="SAM" id="Phobius"/>
    </source>
</evidence>
<dbReference type="GO" id="GO:0016192">
    <property type="term" value="P:vesicle-mediated transport"/>
    <property type="evidence" value="ECO:0007669"/>
    <property type="project" value="InterPro"/>
</dbReference>
<sequence length="113" mass="12547">QRIMRVATFWKGDFIAFCEAGGKGTDLWAPFWVTTTVVFLLGAIGNLISFIRYVPPVVVPPEVAPEWSMDFDKITLAAGILYSYLVAMPCVIKGLSWLFDAEVGYCYSTLQLA</sequence>
<accession>A0A9K3DC61</accession>
<keyword evidence="1" id="KW-1133">Transmembrane helix</keyword>
<keyword evidence="1" id="KW-0812">Transmembrane</keyword>
<proteinExistence type="predicted"/>
<feature type="non-terminal residue" evidence="2">
    <location>
        <position position="1"/>
    </location>
</feature>
<name>A0A9K3DC61_9EUKA</name>
<reference evidence="2 3" key="1">
    <citation type="journal article" date="2018" name="PLoS ONE">
        <title>The draft genome of Kipferlia bialata reveals reductive genome evolution in fornicate parasites.</title>
        <authorList>
            <person name="Tanifuji G."/>
            <person name="Takabayashi S."/>
            <person name="Kume K."/>
            <person name="Takagi M."/>
            <person name="Nakayama T."/>
            <person name="Kamikawa R."/>
            <person name="Inagaki Y."/>
            <person name="Hashimoto T."/>
        </authorList>
    </citation>
    <scope>NUCLEOTIDE SEQUENCE [LARGE SCALE GENOMIC DNA]</scope>
    <source>
        <strain evidence="2">NY0173</strain>
    </source>
</reference>